<dbReference type="Gene3D" id="3.30.200.20">
    <property type="entry name" value="Phosphorylase Kinase, domain 1"/>
    <property type="match status" value="1"/>
</dbReference>
<evidence type="ECO:0000256" key="17">
    <source>
        <dbReference type="SAM" id="Phobius"/>
    </source>
</evidence>
<keyword evidence="3" id="KW-0723">Serine/threonine-protein kinase</keyword>
<dbReference type="GO" id="GO:0005524">
    <property type="term" value="F:ATP binding"/>
    <property type="evidence" value="ECO:0007669"/>
    <property type="project" value="UniProtKB-UniRule"/>
</dbReference>
<protein>
    <recommendedName>
        <fullName evidence="2">non-specific serine/threonine protein kinase</fullName>
        <ecNumber evidence="2">2.7.11.1</ecNumber>
    </recommendedName>
</protein>
<keyword evidence="6 18" id="KW-0732">Signal</keyword>
<keyword evidence="8" id="KW-0418">Kinase</keyword>
<evidence type="ECO:0000256" key="18">
    <source>
        <dbReference type="SAM" id="SignalP"/>
    </source>
</evidence>
<evidence type="ECO:0000256" key="13">
    <source>
        <dbReference type="ARBA" id="ARBA00023180"/>
    </source>
</evidence>
<dbReference type="InterPro" id="IPR011009">
    <property type="entry name" value="Kinase-like_dom_sf"/>
</dbReference>
<dbReference type="PROSITE" id="PS00107">
    <property type="entry name" value="PROTEIN_KINASE_ATP"/>
    <property type="match status" value="1"/>
</dbReference>
<keyword evidence="11 17" id="KW-0472">Membrane</keyword>
<dbReference type="Gene3D" id="1.10.510.10">
    <property type="entry name" value="Transferase(Phosphotransferase) domain 1"/>
    <property type="match status" value="1"/>
</dbReference>
<dbReference type="Pfam" id="PF19160">
    <property type="entry name" value="SPARK"/>
    <property type="match status" value="1"/>
</dbReference>
<keyword evidence="12" id="KW-0675">Receptor</keyword>
<feature type="chain" id="PRO_5023908202" description="non-specific serine/threonine protein kinase" evidence="18">
    <location>
        <begin position="21"/>
        <end position="653"/>
    </location>
</feature>
<dbReference type="OrthoDB" id="780646at2759"/>
<keyword evidence="21" id="KW-1185">Reference proteome</keyword>
<feature type="domain" description="Protein kinase" evidence="19">
    <location>
        <begin position="306"/>
        <end position="567"/>
    </location>
</feature>
<keyword evidence="13" id="KW-0325">Glycoprotein</keyword>
<evidence type="ECO:0000256" key="16">
    <source>
        <dbReference type="PROSITE-ProRule" id="PRU10141"/>
    </source>
</evidence>
<dbReference type="PANTHER" id="PTHR47989">
    <property type="entry name" value="OS01G0750732 PROTEIN"/>
    <property type="match status" value="1"/>
</dbReference>
<evidence type="ECO:0000256" key="7">
    <source>
        <dbReference type="ARBA" id="ARBA00022741"/>
    </source>
</evidence>
<evidence type="ECO:0000256" key="5">
    <source>
        <dbReference type="ARBA" id="ARBA00022692"/>
    </source>
</evidence>
<dbReference type="InterPro" id="IPR017441">
    <property type="entry name" value="Protein_kinase_ATP_BS"/>
</dbReference>
<dbReference type="InterPro" id="IPR008271">
    <property type="entry name" value="Ser/Thr_kinase_AS"/>
</dbReference>
<proteinExistence type="predicted"/>
<evidence type="ECO:0000256" key="3">
    <source>
        <dbReference type="ARBA" id="ARBA00022527"/>
    </source>
</evidence>
<dbReference type="SMART" id="SM00220">
    <property type="entry name" value="S_TKc"/>
    <property type="match status" value="1"/>
</dbReference>
<dbReference type="InterPro" id="IPR043891">
    <property type="entry name" value="SPARK"/>
</dbReference>
<evidence type="ECO:0000259" key="19">
    <source>
        <dbReference type="PROSITE" id="PS50011"/>
    </source>
</evidence>
<evidence type="ECO:0000256" key="8">
    <source>
        <dbReference type="ARBA" id="ARBA00022777"/>
    </source>
</evidence>
<keyword evidence="7 16" id="KW-0547">Nucleotide-binding</keyword>
<dbReference type="PROSITE" id="PS00108">
    <property type="entry name" value="PROTEIN_KINASE_ST"/>
    <property type="match status" value="1"/>
</dbReference>
<dbReference type="GO" id="GO:0016020">
    <property type="term" value="C:membrane"/>
    <property type="evidence" value="ECO:0007669"/>
    <property type="project" value="UniProtKB-SubCell"/>
</dbReference>
<comment type="catalytic activity">
    <reaction evidence="14">
        <text>L-threonyl-[protein] + ATP = O-phospho-L-threonyl-[protein] + ADP + H(+)</text>
        <dbReference type="Rhea" id="RHEA:46608"/>
        <dbReference type="Rhea" id="RHEA-COMP:11060"/>
        <dbReference type="Rhea" id="RHEA-COMP:11605"/>
        <dbReference type="ChEBI" id="CHEBI:15378"/>
        <dbReference type="ChEBI" id="CHEBI:30013"/>
        <dbReference type="ChEBI" id="CHEBI:30616"/>
        <dbReference type="ChEBI" id="CHEBI:61977"/>
        <dbReference type="ChEBI" id="CHEBI:456216"/>
        <dbReference type="EC" id="2.7.11.1"/>
    </reaction>
</comment>
<evidence type="ECO:0000256" key="1">
    <source>
        <dbReference type="ARBA" id="ARBA00004479"/>
    </source>
</evidence>
<accession>A0A5J5B2X9</accession>
<dbReference type="EC" id="2.7.11.1" evidence="2"/>
<evidence type="ECO:0000313" key="21">
    <source>
        <dbReference type="Proteomes" id="UP000325577"/>
    </source>
</evidence>
<dbReference type="AlphaFoldDB" id="A0A5J5B2X9"/>
<dbReference type="SUPFAM" id="SSF56112">
    <property type="entry name" value="Protein kinase-like (PK-like)"/>
    <property type="match status" value="1"/>
</dbReference>
<dbReference type="InterPro" id="IPR000719">
    <property type="entry name" value="Prot_kinase_dom"/>
</dbReference>
<evidence type="ECO:0000256" key="9">
    <source>
        <dbReference type="ARBA" id="ARBA00022840"/>
    </source>
</evidence>
<sequence length="653" mass="71726">MSLLLFILLELVLRFSSISGSVSSSNELKPRKLAGGDPLCPLDFDKLREMVKKSSSGLEFLDVPTECHSFLDSIRIVRSEYLRSTGFFTIPPNASEACWHSFQILVNEYLTVFDVRSNCDVQTGWISDSCINISTRAEFEALIPESELQEVKRSCNQSLGGSSACEPCVASLSSIQEAYFRGPEIGNVSDCAAYPFMYAAAFVNQFGPTDFGTAKCLFSLNLTLAVKNINKHDVVVRGIVTGCILGFLGAVPVVWFLWRWHKRRRKKKEALAKIATRSALRLGLIGESTTLVKFTIEELKEAARNFSRENLIGLGGYGNVYRGVLADGSEVALKRFKNCSASGDADFKHEVEVIASVRHVNLVALRGYCTATVPLEGHQRIIVCDLMHNGSLHDHLFGSGTEKLSWPIRRKIALGTAHGLAYLHNGAQPAIIHRDVKASNILLDETFEPKLADFGLAKFTPDGLSHLSTRVAGTLGYVAPEYALYGQLTERSDVYSFGVVLLELLSGKKAVIAVDNGKASLLTDWAWSLVREGRALDVIEEGMPELGPPELMEKYVLVSVLSAHPLLHARPTMEQIAMLFETDLAMVPSIPDFPLSILTKADDIERSVTCTGSGSTLSSINQQPFYFTSSHSVLDHEEDEEISLVNGVLKDLL</sequence>
<gene>
    <name evidence="20" type="ORF">F0562_029388</name>
</gene>
<evidence type="ECO:0000256" key="4">
    <source>
        <dbReference type="ARBA" id="ARBA00022679"/>
    </source>
</evidence>
<keyword evidence="5 17" id="KW-0812">Transmembrane</keyword>
<evidence type="ECO:0000256" key="14">
    <source>
        <dbReference type="ARBA" id="ARBA00047899"/>
    </source>
</evidence>
<comment type="subcellular location">
    <subcellularLocation>
        <location evidence="1">Membrane</location>
        <topology evidence="1">Single-pass type I membrane protein</topology>
    </subcellularLocation>
</comment>
<evidence type="ECO:0000256" key="12">
    <source>
        <dbReference type="ARBA" id="ARBA00023170"/>
    </source>
</evidence>
<evidence type="ECO:0000256" key="15">
    <source>
        <dbReference type="ARBA" id="ARBA00048679"/>
    </source>
</evidence>
<dbReference type="PROSITE" id="PS50011">
    <property type="entry name" value="PROTEIN_KINASE_DOM"/>
    <property type="match status" value="1"/>
</dbReference>
<dbReference type="FunFam" id="1.10.510.10:FF:000287">
    <property type="entry name" value="probable LRR receptor-like serine/threonine-protein kinase RKF3"/>
    <property type="match status" value="1"/>
</dbReference>
<comment type="catalytic activity">
    <reaction evidence="15">
        <text>L-seryl-[protein] + ATP = O-phospho-L-seryl-[protein] + ADP + H(+)</text>
        <dbReference type="Rhea" id="RHEA:17989"/>
        <dbReference type="Rhea" id="RHEA-COMP:9863"/>
        <dbReference type="Rhea" id="RHEA-COMP:11604"/>
        <dbReference type="ChEBI" id="CHEBI:15378"/>
        <dbReference type="ChEBI" id="CHEBI:29999"/>
        <dbReference type="ChEBI" id="CHEBI:30616"/>
        <dbReference type="ChEBI" id="CHEBI:83421"/>
        <dbReference type="ChEBI" id="CHEBI:456216"/>
        <dbReference type="EC" id="2.7.11.1"/>
    </reaction>
</comment>
<keyword evidence="4" id="KW-0808">Transferase</keyword>
<evidence type="ECO:0000256" key="2">
    <source>
        <dbReference type="ARBA" id="ARBA00012513"/>
    </source>
</evidence>
<dbReference type="CDD" id="cd14066">
    <property type="entry name" value="STKc_IRAK"/>
    <property type="match status" value="1"/>
</dbReference>
<dbReference type="EMBL" id="CM018039">
    <property type="protein sequence ID" value="KAA8536910.1"/>
    <property type="molecule type" value="Genomic_DNA"/>
</dbReference>
<dbReference type="GO" id="GO:0004674">
    <property type="term" value="F:protein serine/threonine kinase activity"/>
    <property type="evidence" value="ECO:0007669"/>
    <property type="project" value="UniProtKB-KW"/>
</dbReference>
<feature type="signal peptide" evidence="18">
    <location>
        <begin position="1"/>
        <end position="20"/>
    </location>
</feature>
<reference evidence="20 21" key="1">
    <citation type="submission" date="2019-09" db="EMBL/GenBank/DDBJ databases">
        <title>A chromosome-level genome assembly of the Chinese tupelo Nyssa sinensis.</title>
        <authorList>
            <person name="Yang X."/>
            <person name="Kang M."/>
            <person name="Yang Y."/>
            <person name="Xiong H."/>
            <person name="Wang M."/>
            <person name="Zhang Z."/>
            <person name="Wang Z."/>
            <person name="Wu H."/>
            <person name="Ma T."/>
            <person name="Liu J."/>
            <person name="Xi Z."/>
        </authorList>
    </citation>
    <scope>NUCLEOTIDE SEQUENCE [LARGE SCALE GENOMIC DNA]</scope>
    <source>
        <strain evidence="20">J267</strain>
        <tissue evidence="20">Leaf</tissue>
    </source>
</reference>
<dbReference type="FunFam" id="3.30.200.20:FF:000390">
    <property type="entry name" value="probable LRR receptor-like serine/threonine-protein kinase RKF3"/>
    <property type="match status" value="1"/>
</dbReference>
<dbReference type="Proteomes" id="UP000325577">
    <property type="component" value="Linkage Group LG16"/>
</dbReference>
<evidence type="ECO:0000256" key="10">
    <source>
        <dbReference type="ARBA" id="ARBA00022989"/>
    </source>
</evidence>
<evidence type="ECO:0000256" key="11">
    <source>
        <dbReference type="ARBA" id="ARBA00023136"/>
    </source>
</evidence>
<evidence type="ECO:0000256" key="6">
    <source>
        <dbReference type="ARBA" id="ARBA00022729"/>
    </source>
</evidence>
<organism evidence="20 21">
    <name type="scientific">Nyssa sinensis</name>
    <dbReference type="NCBI Taxonomy" id="561372"/>
    <lineage>
        <taxon>Eukaryota</taxon>
        <taxon>Viridiplantae</taxon>
        <taxon>Streptophyta</taxon>
        <taxon>Embryophyta</taxon>
        <taxon>Tracheophyta</taxon>
        <taxon>Spermatophyta</taxon>
        <taxon>Magnoliopsida</taxon>
        <taxon>eudicotyledons</taxon>
        <taxon>Gunneridae</taxon>
        <taxon>Pentapetalae</taxon>
        <taxon>asterids</taxon>
        <taxon>Cornales</taxon>
        <taxon>Nyssaceae</taxon>
        <taxon>Nyssa</taxon>
    </lineage>
</organism>
<keyword evidence="10 17" id="KW-1133">Transmembrane helix</keyword>
<dbReference type="PANTHER" id="PTHR47989:SF62">
    <property type="entry name" value="OS05G0423500 PROTEIN"/>
    <property type="match status" value="1"/>
</dbReference>
<feature type="transmembrane region" description="Helical" evidence="17">
    <location>
        <begin position="234"/>
        <end position="258"/>
    </location>
</feature>
<keyword evidence="9 16" id="KW-0067">ATP-binding</keyword>
<dbReference type="Pfam" id="PF00069">
    <property type="entry name" value="Pkinase"/>
    <property type="match status" value="1"/>
</dbReference>
<name>A0A5J5B2X9_9ASTE</name>
<feature type="binding site" evidence="16">
    <location>
        <position position="334"/>
    </location>
    <ligand>
        <name>ATP</name>
        <dbReference type="ChEBI" id="CHEBI:30616"/>
    </ligand>
</feature>
<evidence type="ECO:0000313" key="20">
    <source>
        <dbReference type="EMBL" id="KAA8536910.1"/>
    </source>
</evidence>